<proteinExistence type="predicted"/>
<dbReference type="AlphaFoldDB" id="A0AAP0LUP3"/>
<dbReference type="Proteomes" id="UP001428341">
    <property type="component" value="Unassembled WGS sequence"/>
</dbReference>
<evidence type="ECO:0000313" key="1">
    <source>
        <dbReference type="EMBL" id="KAK9183071.1"/>
    </source>
</evidence>
<accession>A0AAP0LUP3</accession>
<protein>
    <submittedName>
        <fullName evidence="1">Uncharacterized protein</fullName>
    </submittedName>
</protein>
<organism evidence="1 2">
    <name type="scientific">Citrus x changshan-huyou</name>
    <dbReference type="NCBI Taxonomy" id="2935761"/>
    <lineage>
        <taxon>Eukaryota</taxon>
        <taxon>Viridiplantae</taxon>
        <taxon>Streptophyta</taxon>
        <taxon>Embryophyta</taxon>
        <taxon>Tracheophyta</taxon>
        <taxon>Spermatophyta</taxon>
        <taxon>Magnoliopsida</taxon>
        <taxon>eudicotyledons</taxon>
        <taxon>Gunneridae</taxon>
        <taxon>Pentapetalae</taxon>
        <taxon>rosids</taxon>
        <taxon>malvids</taxon>
        <taxon>Sapindales</taxon>
        <taxon>Rutaceae</taxon>
        <taxon>Aurantioideae</taxon>
        <taxon>Citrus</taxon>
    </lineage>
</organism>
<evidence type="ECO:0000313" key="2">
    <source>
        <dbReference type="Proteomes" id="UP001428341"/>
    </source>
</evidence>
<dbReference type="EMBL" id="JBCGBO010000024">
    <property type="protein sequence ID" value="KAK9183071.1"/>
    <property type="molecule type" value="Genomic_DNA"/>
</dbReference>
<keyword evidence="2" id="KW-1185">Reference proteome</keyword>
<sequence>MASMSASYLSMKEQIGFVAAAAMKLFDGLLHSSLPSVAVIRSSTAIHRHNSLSPCPKLAAAPSLLLLLPRLHCCYFVSPPSLLARWY</sequence>
<name>A0AAP0LUP3_9ROSI</name>
<reference evidence="1 2" key="1">
    <citation type="submission" date="2024-05" db="EMBL/GenBank/DDBJ databases">
        <title>Haplotype-resolved chromosome-level genome assembly of Huyou (Citrus changshanensis).</title>
        <authorList>
            <person name="Miao C."/>
            <person name="Chen W."/>
            <person name="Wu Y."/>
            <person name="Wang L."/>
            <person name="Zhao S."/>
            <person name="Grierson D."/>
            <person name="Xu C."/>
            <person name="Chen K."/>
        </authorList>
    </citation>
    <scope>NUCLEOTIDE SEQUENCE [LARGE SCALE GENOMIC DNA]</scope>
    <source>
        <strain evidence="1">01-14</strain>
        <tissue evidence="1">Leaf</tissue>
    </source>
</reference>
<comment type="caution">
    <text evidence="1">The sequence shown here is derived from an EMBL/GenBank/DDBJ whole genome shotgun (WGS) entry which is preliminary data.</text>
</comment>
<gene>
    <name evidence="1" type="ORF">WN944_026220</name>
</gene>